<keyword evidence="1" id="KW-1277">Toxin-antitoxin system</keyword>
<comment type="caution">
    <text evidence="2">The sequence shown here is derived from an EMBL/GenBank/DDBJ whole genome shotgun (WGS) entry which is preliminary data.</text>
</comment>
<proteinExistence type="predicted"/>
<dbReference type="InterPro" id="IPR035093">
    <property type="entry name" value="RelE/ParE_toxin_dom_sf"/>
</dbReference>
<name>A0A9X3R2Y6_9HYPH</name>
<dbReference type="RefSeq" id="WP_269835372.1">
    <property type="nucleotide sequence ID" value="NZ_JAPZLR010000023.1"/>
</dbReference>
<evidence type="ECO:0000256" key="1">
    <source>
        <dbReference type="ARBA" id="ARBA00022649"/>
    </source>
</evidence>
<dbReference type="InterPro" id="IPR007712">
    <property type="entry name" value="RelE/ParE_toxin"/>
</dbReference>
<gene>
    <name evidence="2" type="ORF">O9X88_23140</name>
</gene>
<dbReference type="Proteomes" id="UP001151018">
    <property type="component" value="Unassembled WGS sequence"/>
</dbReference>
<protein>
    <submittedName>
        <fullName evidence="2">Type II toxin-antitoxin system RelE/ParE family toxin</fullName>
    </submittedName>
</protein>
<accession>A0A9X3R2Y6</accession>
<evidence type="ECO:0000313" key="3">
    <source>
        <dbReference type="Proteomes" id="UP001151018"/>
    </source>
</evidence>
<dbReference type="Pfam" id="PF05016">
    <property type="entry name" value="ParE_toxin"/>
    <property type="match status" value="1"/>
</dbReference>
<dbReference type="Gene3D" id="3.30.2310.20">
    <property type="entry name" value="RelE-like"/>
    <property type="match status" value="1"/>
</dbReference>
<dbReference type="EMBL" id="JAPZLR010000023">
    <property type="protein sequence ID" value="MCZ7940435.1"/>
    <property type="molecule type" value="Genomic_DNA"/>
</dbReference>
<sequence length="122" mass="14329">MAAYRFYAPADAAQDKIWRDTVDAWGEDQAETYIRGLHAHLQRLCDNHLLWRRLPQRLAVPGDLKREAYFSRYQHHYLFFRKLDSGDLGVMSILHERMDMAVRLREDLMALDARGIIQAVTV</sequence>
<dbReference type="AlphaFoldDB" id="A0A9X3R2Y6"/>
<organism evidence="2 3">
    <name type="scientific">Agrobacterium salinitolerans</name>
    <dbReference type="NCBI Taxonomy" id="1183413"/>
    <lineage>
        <taxon>Bacteria</taxon>
        <taxon>Pseudomonadati</taxon>
        <taxon>Pseudomonadota</taxon>
        <taxon>Alphaproteobacteria</taxon>
        <taxon>Hyphomicrobiales</taxon>
        <taxon>Rhizobiaceae</taxon>
        <taxon>Rhizobium/Agrobacterium group</taxon>
        <taxon>Agrobacterium</taxon>
    </lineage>
</organism>
<reference evidence="2" key="1">
    <citation type="submission" date="2022-12" db="EMBL/GenBank/DDBJ databases">
        <title>Draft genome sequences of 22 rhizogenic Agrobacterium biovar 1 strains, the causative agent of hairy root disease.</title>
        <authorList>
            <person name="Kim N."/>
            <person name="Vargas P."/>
            <person name="Rediers H."/>
        </authorList>
    </citation>
    <scope>NUCLEOTIDE SEQUENCE</scope>
    <source>
        <strain evidence="2">ST15.13.006</strain>
    </source>
</reference>
<evidence type="ECO:0000313" key="2">
    <source>
        <dbReference type="EMBL" id="MCZ7940435.1"/>
    </source>
</evidence>